<dbReference type="Proteomes" id="UP001066276">
    <property type="component" value="Chromosome 9"/>
</dbReference>
<feature type="compositionally biased region" description="Basic and acidic residues" evidence="1">
    <location>
        <begin position="29"/>
        <end position="50"/>
    </location>
</feature>
<proteinExistence type="predicted"/>
<sequence>MRSTRNGSEEECFWGTGDRKEEEEIGSEESGKEADARDKVGRRGANKEDQGPVILEGDSTNQDANTERWKAARLHGKDPGAEETLSECEDGEEEPGAVGKLRGGGETAYRPSHVTGGA</sequence>
<dbReference type="AlphaFoldDB" id="A0AAV7N7R5"/>
<keyword evidence="3" id="KW-1185">Reference proteome</keyword>
<evidence type="ECO:0000313" key="3">
    <source>
        <dbReference type="Proteomes" id="UP001066276"/>
    </source>
</evidence>
<evidence type="ECO:0000256" key="1">
    <source>
        <dbReference type="SAM" id="MobiDB-lite"/>
    </source>
</evidence>
<accession>A0AAV7N7R5</accession>
<feature type="region of interest" description="Disordered" evidence="1">
    <location>
        <begin position="1"/>
        <end position="118"/>
    </location>
</feature>
<name>A0AAV7N7R5_PLEWA</name>
<organism evidence="2 3">
    <name type="scientific">Pleurodeles waltl</name>
    <name type="common">Iberian ribbed newt</name>
    <dbReference type="NCBI Taxonomy" id="8319"/>
    <lineage>
        <taxon>Eukaryota</taxon>
        <taxon>Metazoa</taxon>
        <taxon>Chordata</taxon>
        <taxon>Craniata</taxon>
        <taxon>Vertebrata</taxon>
        <taxon>Euteleostomi</taxon>
        <taxon>Amphibia</taxon>
        <taxon>Batrachia</taxon>
        <taxon>Caudata</taxon>
        <taxon>Salamandroidea</taxon>
        <taxon>Salamandridae</taxon>
        <taxon>Pleurodelinae</taxon>
        <taxon>Pleurodeles</taxon>
    </lineage>
</organism>
<dbReference type="EMBL" id="JANPWB010000013">
    <property type="protein sequence ID" value="KAJ1110905.1"/>
    <property type="molecule type" value="Genomic_DNA"/>
</dbReference>
<protein>
    <submittedName>
        <fullName evidence="2">Uncharacterized protein</fullName>
    </submittedName>
</protein>
<reference evidence="2" key="1">
    <citation type="journal article" date="2022" name="bioRxiv">
        <title>Sequencing and chromosome-scale assembly of the giantPleurodeles waltlgenome.</title>
        <authorList>
            <person name="Brown T."/>
            <person name="Elewa A."/>
            <person name="Iarovenko S."/>
            <person name="Subramanian E."/>
            <person name="Araus A.J."/>
            <person name="Petzold A."/>
            <person name="Susuki M."/>
            <person name="Suzuki K.-i.T."/>
            <person name="Hayashi T."/>
            <person name="Toyoda A."/>
            <person name="Oliveira C."/>
            <person name="Osipova E."/>
            <person name="Leigh N.D."/>
            <person name="Simon A."/>
            <person name="Yun M.H."/>
        </authorList>
    </citation>
    <scope>NUCLEOTIDE SEQUENCE</scope>
    <source>
        <strain evidence="2">20211129_DDA</strain>
        <tissue evidence="2">Liver</tissue>
    </source>
</reference>
<gene>
    <name evidence="2" type="ORF">NDU88_008251</name>
</gene>
<feature type="compositionally biased region" description="Acidic residues" evidence="1">
    <location>
        <begin position="84"/>
        <end position="95"/>
    </location>
</feature>
<comment type="caution">
    <text evidence="2">The sequence shown here is derived from an EMBL/GenBank/DDBJ whole genome shotgun (WGS) entry which is preliminary data.</text>
</comment>
<evidence type="ECO:0000313" key="2">
    <source>
        <dbReference type="EMBL" id="KAJ1110905.1"/>
    </source>
</evidence>
<feature type="compositionally biased region" description="Basic and acidic residues" evidence="1">
    <location>
        <begin position="65"/>
        <end position="80"/>
    </location>
</feature>